<dbReference type="EMBL" id="JACHZG010000001">
    <property type="protein sequence ID" value="MBB3327321.1"/>
    <property type="molecule type" value="Genomic_DNA"/>
</dbReference>
<dbReference type="InterPro" id="IPR018721">
    <property type="entry name" value="DUF2252"/>
</dbReference>
<evidence type="ECO:0000256" key="1">
    <source>
        <dbReference type="SAM" id="MobiDB-lite"/>
    </source>
</evidence>
<dbReference type="PANTHER" id="PTHR39441">
    <property type="entry name" value="DUF2252 DOMAIN-CONTAINING PROTEIN"/>
    <property type="match status" value="1"/>
</dbReference>
<feature type="region of interest" description="Disordered" evidence="1">
    <location>
        <begin position="1"/>
        <end position="52"/>
    </location>
</feature>
<name>A0A7W5P7X0_9ACTN</name>
<evidence type="ECO:0000313" key="3">
    <source>
        <dbReference type="Proteomes" id="UP000565572"/>
    </source>
</evidence>
<dbReference type="Pfam" id="PF10009">
    <property type="entry name" value="DUF2252"/>
    <property type="match status" value="1"/>
</dbReference>
<gene>
    <name evidence="2" type="ORF">FHX39_002265</name>
</gene>
<protein>
    <submittedName>
        <fullName evidence="2">Uncharacterized protein (DUF2252 family)</fullName>
    </submittedName>
</protein>
<evidence type="ECO:0000313" key="2">
    <source>
        <dbReference type="EMBL" id="MBB3327321.1"/>
    </source>
</evidence>
<organism evidence="2 3">
    <name type="scientific">Microlunatus antarcticus</name>
    <dbReference type="NCBI Taxonomy" id="53388"/>
    <lineage>
        <taxon>Bacteria</taxon>
        <taxon>Bacillati</taxon>
        <taxon>Actinomycetota</taxon>
        <taxon>Actinomycetes</taxon>
        <taxon>Propionibacteriales</taxon>
        <taxon>Propionibacteriaceae</taxon>
        <taxon>Microlunatus</taxon>
    </lineage>
</organism>
<proteinExistence type="predicted"/>
<feature type="compositionally biased region" description="Basic and acidic residues" evidence="1">
    <location>
        <begin position="41"/>
        <end position="52"/>
    </location>
</feature>
<keyword evidence="3" id="KW-1185">Reference proteome</keyword>
<sequence length="507" mass="55043">MTDRNGAADGPAVPGPSPSTGHTVLATADSDSFASLRRRPTAREERYAMGKALRREVPRRSLGDWQPPPDRADPVALIEESHRGRVPELVPIRVARMISSPYGFLRGTAVVMAADVAGLPATGIMPVACGDSHLGNFGFYASPEGELVIDLNDFDEAHPGSWEWDLRRLVASIWVAGRENGRTEDECHDAVLACVGAYRDEVRLLADMPLLARSYNRLDVGRLHETATEKSLRDEIERSVRRARQKTSDRALPRFTTVDKGDKGQPGQRRIVQEPPLITRLPEAERDAVAEALDAYLLTLAPHWRRAIGGYTLVDVAHKVVGVGSVGLRAYVALLEGSAPDDVVFLQLKQARRSVLAPFVHGGDAWHQHQGQRVVEYQQALQTVSDPLLGWTTVDLPGEGPLDFYVRQFRNSKGTIPLDAIDAAALTDYAGIVGHLLAKGHVRTSGASMIAGYAGKGDKLGEAFGRFARSYADQTEADHALLVAAVRSGRVPASEGALDRMGSAFRP</sequence>
<accession>A0A7W5P7X0</accession>
<dbReference type="Proteomes" id="UP000565572">
    <property type="component" value="Unassembled WGS sequence"/>
</dbReference>
<dbReference type="RefSeq" id="WP_332836784.1">
    <property type="nucleotide sequence ID" value="NZ_JACHZG010000001.1"/>
</dbReference>
<dbReference type="PANTHER" id="PTHR39441:SF1">
    <property type="entry name" value="DUF2252 DOMAIN-CONTAINING PROTEIN"/>
    <property type="match status" value="1"/>
</dbReference>
<reference evidence="2 3" key="1">
    <citation type="submission" date="2020-08" db="EMBL/GenBank/DDBJ databases">
        <title>Sequencing the genomes of 1000 actinobacteria strains.</title>
        <authorList>
            <person name="Klenk H.-P."/>
        </authorList>
    </citation>
    <scope>NUCLEOTIDE SEQUENCE [LARGE SCALE GENOMIC DNA]</scope>
    <source>
        <strain evidence="2 3">DSM 11053</strain>
    </source>
</reference>
<comment type="caution">
    <text evidence="2">The sequence shown here is derived from an EMBL/GenBank/DDBJ whole genome shotgun (WGS) entry which is preliminary data.</text>
</comment>
<dbReference type="AlphaFoldDB" id="A0A7W5P7X0"/>